<protein>
    <recommendedName>
        <fullName evidence="3">Cas10/Cmr2 second palm domain-containing protein</fullName>
    </recommendedName>
</protein>
<dbReference type="GO" id="GO:0051607">
    <property type="term" value="P:defense response to virus"/>
    <property type="evidence" value="ECO:0007669"/>
    <property type="project" value="UniProtKB-KW"/>
</dbReference>
<dbReference type="InterPro" id="IPR043128">
    <property type="entry name" value="Rev_trsase/Diguanyl_cyclase"/>
</dbReference>
<keyword evidence="2" id="KW-0051">Antiviral defense</keyword>
<dbReference type="Proteomes" id="UP000216173">
    <property type="component" value="Unassembled WGS sequence"/>
</dbReference>
<dbReference type="Gene3D" id="3.30.70.270">
    <property type="match status" value="1"/>
</dbReference>
<sequence>MAETEMGFLKVEAVNFGNTIFDTNQLSVVRGGSYALKEIVLQIERKLIDCKIKGFQSVTLGGSTGIFCCDADSINKMRSLVEQYLCEQQTIKEQIFTPNNVFSFVISSVVGKDYLQAKEQLYALGRYKQAQSFGHALPNFSSSGQQVCPLNGYLLADSNNSGIKAAKNSKVSKSVNLRYQIGCKVRTTIYSEEQANLATQLSDLGKPQEDRRTDIEELHFPSDLETLAGQHHKLALNGKVAVIYVDGNAFGKAQKTHIEQSSNKIEAQQAFDLQLRSDRAKYLVSLVEFLNQQGATLQKNDETIVQIETLLWGGDEMTIVVPAWIGMATLHHFLEKHNNYQICGQPLTFSAGIVFASCKTPIRKLEQAAMSLADAIKEQSGGRQQSYFDYMILESIDYPTESLASFWEKRYKKLAPLRKPLQFNLASSYHPDQLSQHLQTLPRSSIYKLVDAALSHGVANLAEQQPFNKEQRLEVKGSAQELPLMLKRLINAGGGELQTAIQALLQVLLEKGDEQATTHPLSDEMTMFWLHMLELYDYLAPSKPMMQEAQ</sequence>
<reference evidence="5" key="1">
    <citation type="submission" date="2017-07" db="EMBL/GenBank/DDBJ databases">
        <authorList>
            <person name="Boucher Y."/>
            <person name="Orata F.D."/>
        </authorList>
    </citation>
    <scope>NUCLEOTIDE SEQUENCE [LARGE SCALE GENOMIC DNA]</scope>
    <source>
        <strain evidence="5">OYP9E10</strain>
    </source>
</reference>
<dbReference type="AlphaFoldDB" id="A0A271VSL5"/>
<evidence type="ECO:0000313" key="4">
    <source>
        <dbReference type="EMBL" id="PAR20799.1"/>
    </source>
</evidence>
<dbReference type="InterPro" id="IPR054767">
    <property type="entry name" value="Cas10-Cmr2_palm2"/>
</dbReference>
<organism evidence="4 5">
    <name type="scientific">Vibrio metoecus</name>
    <dbReference type="NCBI Taxonomy" id="1481663"/>
    <lineage>
        <taxon>Bacteria</taxon>
        <taxon>Pseudomonadati</taxon>
        <taxon>Pseudomonadota</taxon>
        <taxon>Gammaproteobacteria</taxon>
        <taxon>Vibrionales</taxon>
        <taxon>Vibrionaceae</taxon>
        <taxon>Vibrio</taxon>
    </lineage>
</organism>
<dbReference type="GO" id="GO:0000166">
    <property type="term" value="F:nucleotide binding"/>
    <property type="evidence" value="ECO:0007669"/>
    <property type="project" value="UniProtKB-KW"/>
</dbReference>
<evidence type="ECO:0000313" key="5">
    <source>
        <dbReference type="Proteomes" id="UP000216173"/>
    </source>
</evidence>
<accession>A0A271VSL5</accession>
<keyword evidence="1" id="KW-0547">Nucleotide-binding</keyword>
<name>A0A271VSL5_VIBMT</name>
<evidence type="ECO:0000256" key="1">
    <source>
        <dbReference type="ARBA" id="ARBA00022741"/>
    </source>
</evidence>
<evidence type="ECO:0000256" key="2">
    <source>
        <dbReference type="ARBA" id="ARBA00023118"/>
    </source>
</evidence>
<dbReference type="Pfam" id="PF22335">
    <property type="entry name" value="Cas10-Cmr2_palm2"/>
    <property type="match status" value="1"/>
</dbReference>
<evidence type="ECO:0000259" key="3">
    <source>
        <dbReference type="Pfam" id="PF22335"/>
    </source>
</evidence>
<comment type="caution">
    <text evidence="4">The sequence shown here is derived from an EMBL/GenBank/DDBJ whole genome shotgun (WGS) entry which is preliminary data.</text>
</comment>
<gene>
    <name evidence="4" type="ORF">CGU03_10740</name>
</gene>
<dbReference type="RefSeq" id="WP_055043545.1">
    <property type="nucleotide sequence ID" value="NZ_NMSH01000014.1"/>
</dbReference>
<dbReference type="EMBL" id="NMSH01000014">
    <property type="protein sequence ID" value="PAR20799.1"/>
    <property type="molecule type" value="Genomic_DNA"/>
</dbReference>
<feature type="domain" description="Cas10/Cmr2 second palm" evidence="3">
    <location>
        <begin position="240"/>
        <end position="383"/>
    </location>
</feature>
<proteinExistence type="predicted"/>